<organism evidence="1">
    <name type="scientific">Anguilla anguilla</name>
    <name type="common">European freshwater eel</name>
    <name type="synonym">Muraena anguilla</name>
    <dbReference type="NCBI Taxonomy" id="7936"/>
    <lineage>
        <taxon>Eukaryota</taxon>
        <taxon>Metazoa</taxon>
        <taxon>Chordata</taxon>
        <taxon>Craniata</taxon>
        <taxon>Vertebrata</taxon>
        <taxon>Euteleostomi</taxon>
        <taxon>Actinopterygii</taxon>
        <taxon>Neopterygii</taxon>
        <taxon>Teleostei</taxon>
        <taxon>Anguilliformes</taxon>
        <taxon>Anguillidae</taxon>
        <taxon>Anguilla</taxon>
    </lineage>
</organism>
<protein>
    <submittedName>
        <fullName evidence="1">Uncharacterized protein</fullName>
    </submittedName>
</protein>
<proteinExistence type="predicted"/>
<evidence type="ECO:0000313" key="1">
    <source>
        <dbReference type="EMBL" id="JAH78790.1"/>
    </source>
</evidence>
<accession>A0A0E9VN27</accession>
<name>A0A0E9VN27_ANGAN</name>
<dbReference type="EMBL" id="GBXM01029787">
    <property type="protein sequence ID" value="JAH78790.1"/>
    <property type="molecule type" value="Transcribed_RNA"/>
</dbReference>
<sequence length="35" mass="4318">MWKLFVIYCRKIHGCALPTCIVKTLQYCPFQFFYR</sequence>
<dbReference type="AlphaFoldDB" id="A0A0E9VN27"/>
<reference evidence="1" key="2">
    <citation type="journal article" date="2015" name="Fish Shellfish Immunol.">
        <title>Early steps in the European eel (Anguilla anguilla)-Vibrio vulnificus interaction in the gills: Role of the RtxA13 toxin.</title>
        <authorList>
            <person name="Callol A."/>
            <person name="Pajuelo D."/>
            <person name="Ebbesson L."/>
            <person name="Teles M."/>
            <person name="MacKenzie S."/>
            <person name="Amaro C."/>
        </authorList>
    </citation>
    <scope>NUCLEOTIDE SEQUENCE</scope>
</reference>
<reference evidence="1" key="1">
    <citation type="submission" date="2014-11" db="EMBL/GenBank/DDBJ databases">
        <authorList>
            <person name="Amaro Gonzalez C."/>
        </authorList>
    </citation>
    <scope>NUCLEOTIDE SEQUENCE</scope>
</reference>